<sequence length="112" mass="13315">MINKYKYKTLAICLEKEVYAELDKYCEGKTYKSVFVRRLIKNALNKIKSKNINNDDENKNNKVIKVKVDNYFEIEEYVRQKKFGNVSSFATFAMAQYMSRFAVKNNDEKEQN</sequence>
<gene>
    <name evidence="1" type="ORF">WESB_0321</name>
</gene>
<dbReference type="RefSeq" id="WP_014932293.1">
    <property type="nucleotide sequence ID" value="NC_018604.1"/>
</dbReference>
<evidence type="ECO:0000313" key="2">
    <source>
        <dbReference type="Proteomes" id="UP000003759"/>
    </source>
</evidence>
<dbReference type="AlphaFoldDB" id="K0JGB3"/>
<dbReference type="PATRIC" id="fig|1161918.5.peg.2015"/>
<proteinExistence type="predicted"/>
<reference evidence="1 2" key="1">
    <citation type="journal article" date="2012" name="BMC Genomics">
        <title>Comparative genomics of Brachyspira pilosicoli strains: genome rearrangements, reductions and correlation of genetic compliment with phenotypic diversity.</title>
        <authorList>
            <person name="Mappley L.J."/>
            <person name="Black M.L."/>
            <person name="Abuoun M."/>
            <person name="Darby A.C."/>
            <person name="Woodward M.J."/>
            <person name="Parkhill J."/>
            <person name="Turner A.K."/>
            <person name="Bellgard M.I."/>
            <person name="La T."/>
            <person name="Phillips N.D."/>
            <person name="La Ragione R.M."/>
            <person name="Hampson D.J."/>
        </authorList>
    </citation>
    <scope>NUCLEOTIDE SEQUENCE [LARGE SCALE GENOMIC DNA]</scope>
    <source>
        <strain evidence="1">WesB</strain>
    </source>
</reference>
<dbReference type="Proteomes" id="UP000003759">
    <property type="component" value="Chromosome"/>
</dbReference>
<protein>
    <submittedName>
        <fullName evidence="1">Unclassified</fullName>
    </submittedName>
</protein>
<name>K0JGB3_BRAPL</name>
<dbReference type="OrthoDB" id="9998548at2"/>
<dbReference type="KEGG" id="bpw:WESB_0321"/>
<evidence type="ECO:0000313" key="1">
    <source>
        <dbReference type="EMBL" id="CCG55792.1"/>
    </source>
</evidence>
<dbReference type="EMBL" id="HE793032">
    <property type="protein sequence ID" value="CCG55792.1"/>
    <property type="molecule type" value="Genomic_DNA"/>
</dbReference>
<organism evidence="1 2">
    <name type="scientific">Brachyspira pilosicoli WesB</name>
    <dbReference type="NCBI Taxonomy" id="1161918"/>
    <lineage>
        <taxon>Bacteria</taxon>
        <taxon>Pseudomonadati</taxon>
        <taxon>Spirochaetota</taxon>
        <taxon>Spirochaetia</taxon>
        <taxon>Brachyspirales</taxon>
        <taxon>Brachyspiraceae</taxon>
        <taxon>Brachyspira</taxon>
    </lineage>
</organism>
<dbReference type="HOGENOM" id="CLU_2141082_0_0_12"/>
<accession>K0JGB3</accession>